<gene>
    <name evidence="1" type="ORF">PF008_g26132</name>
</gene>
<name>A0A6G0QHZ6_9STRA</name>
<accession>A0A6G0QHZ6</accession>
<proteinExistence type="predicted"/>
<evidence type="ECO:0000313" key="1">
    <source>
        <dbReference type="EMBL" id="KAE9288471.1"/>
    </source>
</evidence>
<dbReference type="EMBL" id="QXFY01003115">
    <property type="protein sequence ID" value="KAE9288471.1"/>
    <property type="molecule type" value="Genomic_DNA"/>
</dbReference>
<comment type="caution">
    <text evidence="1">The sequence shown here is derived from an EMBL/GenBank/DDBJ whole genome shotgun (WGS) entry which is preliminary data.</text>
</comment>
<protein>
    <submittedName>
        <fullName evidence="1">Uncharacterized protein</fullName>
    </submittedName>
</protein>
<dbReference type="AlphaFoldDB" id="A0A6G0QHZ6"/>
<organism evidence="1 2">
    <name type="scientific">Phytophthora fragariae</name>
    <dbReference type="NCBI Taxonomy" id="53985"/>
    <lineage>
        <taxon>Eukaryota</taxon>
        <taxon>Sar</taxon>
        <taxon>Stramenopiles</taxon>
        <taxon>Oomycota</taxon>
        <taxon>Peronosporomycetes</taxon>
        <taxon>Peronosporales</taxon>
        <taxon>Peronosporaceae</taxon>
        <taxon>Phytophthora</taxon>
    </lineage>
</organism>
<evidence type="ECO:0000313" key="2">
    <source>
        <dbReference type="Proteomes" id="UP000486351"/>
    </source>
</evidence>
<dbReference type="Proteomes" id="UP000486351">
    <property type="component" value="Unassembled WGS sequence"/>
</dbReference>
<sequence>MPLVSGAEDGGDFARLLLGSGSKDGSDGFVLMPLVSGSKDGGDFVRLLLVSGAQGGEVEDWWLVFAVENKSFGRFNVTATAN</sequence>
<reference evidence="1 2" key="1">
    <citation type="submission" date="2018-09" db="EMBL/GenBank/DDBJ databases">
        <title>Genomic investigation of the strawberry pathogen Phytophthora fragariae indicates pathogenicity is determined by transcriptional variation in three key races.</title>
        <authorList>
            <person name="Adams T.M."/>
            <person name="Armitage A.D."/>
            <person name="Sobczyk M.K."/>
            <person name="Bates H.J."/>
            <person name="Dunwell J.M."/>
            <person name="Nellist C.F."/>
            <person name="Harrison R.J."/>
        </authorList>
    </citation>
    <scope>NUCLEOTIDE SEQUENCE [LARGE SCALE GENOMIC DNA]</scope>
    <source>
        <strain evidence="1 2">NOV-77</strain>
    </source>
</reference>